<name>A0A8T9PYB0_9BACT</name>
<accession>A0A8T9PYB0</accession>
<dbReference type="AlphaFoldDB" id="A0A8T9PYB0"/>
<organism evidence="1 2">
    <name type="scientific">Hymenobacter cellulosilyticus</name>
    <dbReference type="NCBI Taxonomy" id="2932248"/>
    <lineage>
        <taxon>Bacteria</taxon>
        <taxon>Pseudomonadati</taxon>
        <taxon>Bacteroidota</taxon>
        <taxon>Cytophagia</taxon>
        <taxon>Cytophagales</taxon>
        <taxon>Hymenobacteraceae</taxon>
        <taxon>Hymenobacter</taxon>
    </lineage>
</organism>
<proteinExistence type="predicted"/>
<dbReference type="RefSeq" id="WP_244673471.1">
    <property type="nucleotide sequence ID" value="NZ_CP095046.1"/>
</dbReference>
<dbReference type="EMBL" id="CP095046">
    <property type="protein sequence ID" value="UOQ70047.1"/>
    <property type="molecule type" value="Genomic_DNA"/>
</dbReference>
<sequence length="96" mass="10043">MFALFGLSDSLLAQTPPAPPVLTLQAPGATFASSEYYIARVVDERPSRTTVAGMLIPGAKPDQPAVLRQLDLQGGTLAALRQFVTQSLPHGEVGGP</sequence>
<reference evidence="1" key="1">
    <citation type="submission" date="2022-04" db="EMBL/GenBank/DDBJ databases">
        <title>Hymenobacter sp. isolated from the air.</title>
        <authorList>
            <person name="Won M."/>
            <person name="Lee C.-M."/>
            <person name="Woen H.-Y."/>
            <person name="Kwon S.-W."/>
        </authorList>
    </citation>
    <scope>NUCLEOTIDE SEQUENCE</scope>
    <source>
        <strain evidence="1">5116S-3</strain>
    </source>
</reference>
<gene>
    <name evidence="1" type="ORF">MUN79_14780</name>
</gene>
<dbReference type="Proteomes" id="UP000831796">
    <property type="component" value="Chromosome"/>
</dbReference>
<evidence type="ECO:0000313" key="2">
    <source>
        <dbReference type="Proteomes" id="UP000831796"/>
    </source>
</evidence>
<dbReference type="KEGG" id="hcu:MUN79_14780"/>
<protein>
    <submittedName>
        <fullName evidence="1">Uncharacterized protein</fullName>
    </submittedName>
</protein>
<keyword evidence="2" id="KW-1185">Reference proteome</keyword>
<evidence type="ECO:0000313" key="1">
    <source>
        <dbReference type="EMBL" id="UOQ70047.1"/>
    </source>
</evidence>